<comment type="similarity">
    <text evidence="2 5">Belongs to the pseudouridine synthase RluA family.</text>
</comment>
<protein>
    <recommendedName>
        <fullName evidence="5">Pseudouridine synthase</fullName>
        <ecNumber evidence="5">5.4.99.-</ecNumber>
    </recommendedName>
</protein>
<dbReference type="Pfam" id="PF00849">
    <property type="entry name" value="PseudoU_synth_2"/>
    <property type="match status" value="1"/>
</dbReference>
<dbReference type="NCBIfam" id="TIGR00005">
    <property type="entry name" value="rluA_subfam"/>
    <property type="match status" value="1"/>
</dbReference>
<reference evidence="8" key="1">
    <citation type="submission" date="2022-12" db="EMBL/GenBank/DDBJ databases">
        <title>Draft genome sequence of the thermophilic strain Brevibacillus thermoruber HT42, isolated from Los Humeros, Puebla, Mexico, with biotechnological potential.</title>
        <authorList>
            <person name="Lara Sanchez J."/>
            <person name="Solis Palacios R."/>
            <person name="Bustos Baena A.S."/>
            <person name="Ruz Baez A.E."/>
            <person name="Espinosa Luna G."/>
            <person name="Oliart Ros R.M."/>
        </authorList>
    </citation>
    <scope>NUCLEOTIDE SEQUENCE</scope>
    <source>
        <strain evidence="8">HT42</strain>
    </source>
</reference>
<dbReference type="PANTHER" id="PTHR21600">
    <property type="entry name" value="MITOCHONDRIAL RNA PSEUDOURIDINE SYNTHASE"/>
    <property type="match status" value="1"/>
</dbReference>
<dbReference type="AlphaFoldDB" id="A0A9X3TM25"/>
<name>A0A9X3TM25_9BACL</name>
<gene>
    <name evidence="8" type="ORF">O3V59_00320</name>
</gene>
<dbReference type="InterPro" id="IPR006145">
    <property type="entry name" value="PsdUridine_synth_RsuA/RluA"/>
</dbReference>
<comment type="catalytic activity">
    <reaction evidence="1 5">
        <text>a uridine in RNA = a pseudouridine in RNA</text>
        <dbReference type="Rhea" id="RHEA:48348"/>
        <dbReference type="Rhea" id="RHEA-COMP:12068"/>
        <dbReference type="Rhea" id="RHEA-COMP:12069"/>
        <dbReference type="ChEBI" id="CHEBI:65314"/>
        <dbReference type="ChEBI" id="CHEBI:65315"/>
    </reaction>
</comment>
<feature type="domain" description="Pseudouridine synthase RsuA/RluA-like" evidence="7">
    <location>
        <begin position="92"/>
        <end position="243"/>
    </location>
</feature>
<dbReference type="GO" id="GO:0140098">
    <property type="term" value="F:catalytic activity, acting on RNA"/>
    <property type="evidence" value="ECO:0007669"/>
    <property type="project" value="UniProtKB-ARBA"/>
</dbReference>
<proteinExistence type="inferred from homology"/>
<accession>A0A9X3TM25</accession>
<keyword evidence="9" id="KW-1185">Reference proteome</keyword>
<feature type="active site" evidence="4">
    <location>
        <position position="139"/>
    </location>
</feature>
<evidence type="ECO:0000313" key="9">
    <source>
        <dbReference type="Proteomes" id="UP001151071"/>
    </source>
</evidence>
<dbReference type="GO" id="GO:0009982">
    <property type="term" value="F:pseudouridine synthase activity"/>
    <property type="evidence" value="ECO:0007669"/>
    <property type="project" value="InterPro"/>
</dbReference>
<evidence type="ECO:0000256" key="5">
    <source>
        <dbReference type="RuleBase" id="RU362028"/>
    </source>
</evidence>
<dbReference type="PANTHER" id="PTHR21600:SF71">
    <property type="entry name" value="PSEUDOURIDINE SYNTHASE"/>
    <property type="match status" value="1"/>
</dbReference>
<dbReference type="Proteomes" id="UP001151071">
    <property type="component" value="Unassembled WGS sequence"/>
</dbReference>
<dbReference type="InterPro" id="IPR020103">
    <property type="entry name" value="PsdUridine_synth_cat_dom_sf"/>
</dbReference>
<dbReference type="SUPFAM" id="SSF55120">
    <property type="entry name" value="Pseudouridine synthase"/>
    <property type="match status" value="1"/>
</dbReference>
<feature type="region of interest" description="Disordered" evidence="6">
    <location>
        <begin position="186"/>
        <end position="207"/>
    </location>
</feature>
<dbReference type="CDD" id="cd02869">
    <property type="entry name" value="PseudoU_synth_RluA_like"/>
    <property type="match status" value="1"/>
</dbReference>
<dbReference type="EMBL" id="JAPYYP010000001">
    <property type="protein sequence ID" value="MDA5106794.1"/>
    <property type="molecule type" value="Genomic_DNA"/>
</dbReference>
<sequence length="306" mass="34413">MIHMKKDGEWLVGHLAEDAVSVGALLREQWRLPRKQVHLLFQHKEVLLDGAPVAQHAKAEAGQEIRLRLCQPEPLGLEPVDEPIDILYEDDHLLVANKPAGLLLHPTEPRHTKTLDHLIAGHFARTGVAAKVRHVHRLDQDTSGVVLYAKHALASALLDERLRERNISRAYIAFVHGAVKQDSGTITQPIGKDRFHPNRRRVSPNGDPAVTHYRVVERFAQAAKLECRLETGRTHQIRVHLSHLGHPLIGDTLYGGKAGMIGRQALHAAVLRFSHPFGEETMEVRSPLPDDLRRLEQALRQAPMRR</sequence>
<organism evidence="8 9">
    <name type="scientific">Brevibacillus thermoruber</name>
    <dbReference type="NCBI Taxonomy" id="33942"/>
    <lineage>
        <taxon>Bacteria</taxon>
        <taxon>Bacillati</taxon>
        <taxon>Bacillota</taxon>
        <taxon>Bacilli</taxon>
        <taxon>Bacillales</taxon>
        <taxon>Paenibacillaceae</taxon>
        <taxon>Brevibacillus</taxon>
    </lineage>
</organism>
<evidence type="ECO:0000256" key="2">
    <source>
        <dbReference type="ARBA" id="ARBA00010876"/>
    </source>
</evidence>
<evidence type="ECO:0000256" key="3">
    <source>
        <dbReference type="ARBA" id="ARBA00023235"/>
    </source>
</evidence>
<evidence type="ECO:0000256" key="4">
    <source>
        <dbReference type="PIRSR" id="PIRSR606225-1"/>
    </source>
</evidence>
<keyword evidence="3 5" id="KW-0413">Isomerase</keyword>
<evidence type="ECO:0000256" key="1">
    <source>
        <dbReference type="ARBA" id="ARBA00000073"/>
    </source>
</evidence>
<dbReference type="RefSeq" id="WP_271139216.1">
    <property type="nucleotide sequence ID" value="NZ_JAPYYP010000001.1"/>
</dbReference>
<dbReference type="GO" id="GO:0003723">
    <property type="term" value="F:RNA binding"/>
    <property type="evidence" value="ECO:0007669"/>
    <property type="project" value="InterPro"/>
</dbReference>
<dbReference type="InterPro" id="IPR006225">
    <property type="entry name" value="PsdUridine_synth_RluC/D"/>
</dbReference>
<evidence type="ECO:0000256" key="6">
    <source>
        <dbReference type="SAM" id="MobiDB-lite"/>
    </source>
</evidence>
<dbReference type="Gene3D" id="3.30.2350.10">
    <property type="entry name" value="Pseudouridine synthase"/>
    <property type="match status" value="1"/>
</dbReference>
<dbReference type="EC" id="5.4.99.-" evidence="5"/>
<comment type="caution">
    <text evidence="8">The sequence shown here is derived from an EMBL/GenBank/DDBJ whole genome shotgun (WGS) entry which is preliminary data.</text>
</comment>
<dbReference type="InterPro" id="IPR050188">
    <property type="entry name" value="RluA_PseudoU_synthase"/>
</dbReference>
<dbReference type="GO" id="GO:0000455">
    <property type="term" value="P:enzyme-directed rRNA pseudouridine synthesis"/>
    <property type="evidence" value="ECO:0007669"/>
    <property type="project" value="TreeGrafter"/>
</dbReference>
<dbReference type="FunFam" id="3.30.2350.10:FF:000005">
    <property type="entry name" value="Pseudouridine synthase"/>
    <property type="match status" value="1"/>
</dbReference>
<evidence type="ECO:0000313" key="8">
    <source>
        <dbReference type="EMBL" id="MDA5106794.1"/>
    </source>
</evidence>
<evidence type="ECO:0000259" key="7">
    <source>
        <dbReference type="Pfam" id="PF00849"/>
    </source>
</evidence>
<comment type="function">
    <text evidence="5">Responsible for synthesis of pseudouridine from uracil.</text>
</comment>